<organism evidence="2 3">
    <name type="scientific">Pseudomonas farris</name>
    <dbReference type="NCBI Taxonomy" id="2841207"/>
    <lineage>
        <taxon>Bacteria</taxon>
        <taxon>Pseudomonadati</taxon>
        <taxon>Pseudomonadota</taxon>
        <taxon>Gammaproteobacteria</taxon>
        <taxon>Pseudomonadales</taxon>
        <taxon>Pseudomonadaceae</taxon>
        <taxon>Pseudomonas</taxon>
    </lineage>
</organism>
<name>A0ABS6PZK2_9PSED</name>
<keyword evidence="1" id="KW-1133">Transmembrane helix</keyword>
<evidence type="ECO:0000313" key="2">
    <source>
        <dbReference type="EMBL" id="MBV4465890.1"/>
    </source>
</evidence>
<dbReference type="Proteomes" id="UP000886900">
    <property type="component" value="Unassembled WGS sequence"/>
</dbReference>
<sequence>MTMGFLAQYGVIAILLVVAVVSLWRRLAPSRTGGCDSGCGSCSSGCKPAQRIPVRTVTHTTAQKVESNGCCSPTMRAVDK</sequence>
<keyword evidence="3" id="KW-1185">Reference proteome</keyword>
<feature type="transmembrane region" description="Helical" evidence="1">
    <location>
        <begin position="6"/>
        <end position="24"/>
    </location>
</feature>
<evidence type="ECO:0000256" key="1">
    <source>
        <dbReference type="SAM" id="Phobius"/>
    </source>
</evidence>
<dbReference type="Pfam" id="PF12669">
    <property type="entry name" value="FeoB_associated"/>
    <property type="match status" value="1"/>
</dbReference>
<proteinExistence type="predicted"/>
<keyword evidence="1" id="KW-0812">Transmembrane</keyword>
<keyword evidence="1" id="KW-0472">Membrane</keyword>
<accession>A0ABS6PZK2</accession>
<dbReference type="EMBL" id="JAHSTV010000010">
    <property type="protein sequence ID" value="MBV4465890.1"/>
    <property type="molecule type" value="Genomic_DNA"/>
</dbReference>
<gene>
    <name evidence="2" type="ORF">KVG95_21410</name>
</gene>
<protein>
    <submittedName>
        <fullName evidence="2">FeoB-associated Cys-rich membrane protein</fullName>
    </submittedName>
</protein>
<comment type="caution">
    <text evidence="2">The sequence shown here is derived from an EMBL/GenBank/DDBJ whole genome shotgun (WGS) entry which is preliminary data.</text>
</comment>
<dbReference type="RefSeq" id="WP_217857864.1">
    <property type="nucleotide sequence ID" value="NZ_JAHSTV010000010.1"/>
</dbReference>
<evidence type="ECO:0000313" key="3">
    <source>
        <dbReference type="Proteomes" id="UP000886900"/>
    </source>
</evidence>
<reference evidence="2" key="1">
    <citation type="submission" date="2021-06" db="EMBL/GenBank/DDBJ databases">
        <title>Updating the genus Pseudomonas: Description of 43 new species and partition of the Pseudomonas putida group.</title>
        <authorList>
            <person name="Girard L."/>
            <person name="Lood C."/>
            <person name="Vandamme P."/>
            <person name="Rokni-Zadeh H."/>
            <person name="Van Noort V."/>
            <person name="Hofte M."/>
            <person name="Lavigne R."/>
            <person name="De Mot R."/>
        </authorList>
    </citation>
    <scope>NUCLEOTIDE SEQUENCE</scope>
    <source>
        <strain evidence="2">SWRI79</strain>
    </source>
</reference>